<dbReference type="Pfam" id="PF03466">
    <property type="entry name" value="LysR_substrate"/>
    <property type="match status" value="1"/>
</dbReference>
<dbReference type="Gene3D" id="1.10.10.10">
    <property type="entry name" value="Winged helix-like DNA-binding domain superfamily/Winged helix DNA-binding domain"/>
    <property type="match status" value="1"/>
</dbReference>
<evidence type="ECO:0000259" key="5">
    <source>
        <dbReference type="PROSITE" id="PS50931"/>
    </source>
</evidence>
<dbReference type="SUPFAM" id="SSF46785">
    <property type="entry name" value="Winged helix' DNA-binding domain"/>
    <property type="match status" value="1"/>
</dbReference>
<dbReference type="Proteomes" id="UP000253141">
    <property type="component" value="Unassembled WGS sequence"/>
</dbReference>
<dbReference type="PRINTS" id="PR00039">
    <property type="entry name" value="HTHLYSR"/>
</dbReference>
<evidence type="ECO:0000256" key="4">
    <source>
        <dbReference type="ARBA" id="ARBA00023163"/>
    </source>
</evidence>
<dbReference type="EMBL" id="QPIW01000002">
    <property type="protein sequence ID" value="RDB07116.1"/>
    <property type="molecule type" value="Genomic_DNA"/>
</dbReference>
<gene>
    <name evidence="6" type="ORF">DVG78_03575</name>
</gene>
<dbReference type="InterPro" id="IPR036388">
    <property type="entry name" value="WH-like_DNA-bd_sf"/>
</dbReference>
<dbReference type="InterPro" id="IPR005119">
    <property type="entry name" value="LysR_subst-bd"/>
</dbReference>
<dbReference type="GO" id="GO:0032993">
    <property type="term" value="C:protein-DNA complex"/>
    <property type="evidence" value="ECO:0007669"/>
    <property type="project" value="TreeGrafter"/>
</dbReference>
<organism evidence="6 7">
    <name type="scientific">Runella aurantiaca</name>
    <dbReference type="NCBI Taxonomy" id="2282308"/>
    <lineage>
        <taxon>Bacteria</taxon>
        <taxon>Pseudomonadati</taxon>
        <taxon>Bacteroidota</taxon>
        <taxon>Cytophagia</taxon>
        <taxon>Cytophagales</taxon>
        <taxon>Spirosomataceae</taxon>
        <taxon>Runella</taxon>
    </lineage>
</organism>
<sequence>MDIRTLKNYLRLTQNLNFRKTSEEVFIAQPALSRQIQQLEETIGAVLFDRDKRNVRPTPAGLFFQKEVERIVFLWEEACRKTAQIHRGEAGEVRIGHASSAMQSILPQILVMLRHQMPDLHTVLTETANLFLIEEIQNHRLDLGFAPNILPPSGIAQRLVYQENFVLILPKNHAIEPEHFTDLSLLKDEDFIIPPLWLGMGYVETIHQICCDYGGFIPKIVHESAYSASVLRLVEAGIGISIEPKSTLRGQNLQIKSVELSDIAQKADMKMLWLEERSDELKPIIQLVESSVFDF</sequence>
<accession>A0A369IKG1</accession>
<dbReference type="RefSeq" id="WP_114459704.1">
    <property type="nucleotide sequence ID" value="NZ_QPIW01000002.1"/>
</dbReference>
<dbReference type="PANTHER" id="PTHR30346">
    <property type="entry name" value="TRANSCRIPTIONAL DUAL REGULATOR HCAR-RELATED"/>
    <property type="match status" value="1"/>
</dbReference>
<proteinExistence type="inferred from homology"/>
<evidence type="ECO:0000256" key="2">
    <source>
        <dbReference type="ARBA" id="ARBA00023015"/>
    </source>
</evidence>
<comment type="similarity">
    <text evidence="1">Belongs to the LysR transcriptional regulatory family.</text>
</comment>
<dbReference type="PANTHER" id="PTHR30346:SF17">
    <property type="entry name" value="LYSR FAMILY TRANSCRIPTIONAL REGULATOR"/>
    <property type="match status" value="1"/>
</dbReference>
<dbReference type="AlphaFoldDB" id="A0A369IKG1"/>
<dbReference type="InterPro" id="IPR000847">
    <property type="entry name" value="LysR_HTH_N"/>
</dbReference>
<evidence type="ECO:0000313" key="7">
    <source>
        <dbReference type="Proteomes" id="UP000253141"/>
    </source>
</evidence>
<evidence type="ECO:0000313" key="6">
    <source>
        <dbReference type="EMBL" id="RDB07116.1"/>
    </source>
</evidence>
<dbReference type="GO" id="GO:0003700">
    <property type="term" value="F:DNA-binding transcription factor activity"/>
    <property type="evidence" value="ECO:0007669"/>
    <property type="project" value="InterPro"/>
</dbReference>
<feature type="domain" description="HTH lysR-type" evidence="5">
    <location>
        <begin position="1"/>
        <end position="58"/>
    </location>
</feature>
<dbReference type="InterPro" id="IPR036390">
    <property type="entry name" value="WH_DNA-bd_sf"/>
</dbReference>
<evidence type="ECO:0000256" key="1">
    <source>
        <dbReference type="ARBA" id="ARBA00009437"/>
    </source>
</evidence>
<protein>
    <submittedName>
        <fullName evidence="6">LysR family transcriptional regulator</fullName>
    </submittedName>
</protein>
<dbReference type="GO" id="GO:0003677">
    <property type="term" value="F:DNA binding"/>
    <property type="evidence" value="ECO:0007669"/>
    <property type="project" value="UniProtKB-KW"/>
</dbReference>
<keyword evidence="4" id="KW-0804">Transcription</keyword>
<dbReference type="OrthoDB" id="9803735at2"/>
<evidence type="ECO:0000256" key="3">
    <source>
        <dbReference type="ARBA" id="ARBA00023125"/>
    </source>
</evidence>
<dbReference type="PROSITE" id="PS50931">
    <property type="entry name" value="HTH_LYSR"/>
    <property type="match status" value="1"/>
</dbReference>
<comment type="caution">
    <text evidence="6">The sequence shown here is derived from an EMBL/GenBank/DDBJ whole genome shotgun (WGS) entry which is preliminary data.</text>
</comment>
<name>A0A369IKG1_9BACT</name>
<keyword evidence="2" id="KW-0805">Transcription regulation</keyword>
<keyword evidence="7" id="KW-1185">Reference proteome</keyword>
<dbReference type="Pfam" id="PF00126">
    <property type="entry name" value="HTH_1"/>
    <property type="match status" value="1"/>
</dbReference>
<dbReference type="SUPFAM" id="SSF53850">
    <property type="entry name" value="Periplasmic binding protein-like II"/>
    <property type="match status" value="1"/>
</dbReference>
<dbReference type="Gene3D" id="3.40.190.10">
    <property type="entry name" value="Periplasmic binding protein-like II"/>
    <property type="match status" value="2"/>
</dbReference>
<reference evidence="6 7" key="1">
    <citation type="submission" date="2018-07" db="EMBL/GenBank/DDBJ databases">
        <title>Genome analysis of Runella aurantiaca.</title>
        <authorList>
            <person name="Yang X."/>
        </authorList>
    </citation>
    <scope>NUCLEOTIDE SEQUENCE [LARGE SCALE GENOMIC DNA]</scope>
    <source>
        <strain evidence="6 7">YX9</strain>
    </source>
</reference>
<keyword evidence="3" id="KW-0238">DNA-binding</keyword>